<feature type="domain" description="Manganese/iron superoxide dismutase C-terminal" evidence="6">
    <location>
        <begin position="95"/>
        <end position="155"/>
    </location>
</feature>
<name>A0AAD5T310_9FUNG</name>
<dbReference type="InterPro" id="IPR001189">
    <property type="entry name" value="Mn/Fe_SOD"/>
</dbReference>
<sequence>MSYTLEALPYAQDALAPHISPETVDFHYNKHHAGYVVKLNSLIPSSDLKSLSIEEIVAKGPSNVPAGIYNTAAQTFNHTFYWKSLAPPTTRQAAPSEKLNALIVKSFGSFEAFKTKFSDVAAGHFGSGWAWLVQEKASGLLKIVDTHDAHSVLHDISTVIERRAPGFYYLFPQPPERLRKKATTPAISSRRTDTNILASSFFRNEPTMLIPVSDEAMATPDASSNLDQPPPSFLKRIASLTAVTGEHYAGGGGTATDNRVPTANVRYYVELEGFKCETFHVTTRDGFVLQLERISADPAIDIKTPQSKRKPVILMHGLFQSAGVWVTSQRRGSFAFYLVENGYDVWLANNRACCAEMVVKQHAFLDEKKDAKFWDWCLDDLAIYDVPAVVDGVRRFTGWNKVAYVGHSQGNAQMFLALQFDPKLNEKLSVFVALAPAVYTGPLLNAFPVNNLISLKYTTHQTDTNWDTLNKPHFFQFTPRPQSSKNLHHWAQIGQRGFIQPFMSQTFEPLAATTAEFDVSCLKCPVALYYGTKDAIVDARRLHWQCWEGSQRKLMKQGGNGPVVDLLAVEEVEGYEHMDCLWALDAEEKVWRRVLKNLQ</sequence>
<dbReference type="InterPro" id="IPR006693">
    <property type="entry name" value="AB_hydrolase_lipase"/>
</dbReference>
<dbReference type="SUPFAM" id="SSF46609">
    <property type="entry name" value="Fe,Mn superoxide dismutase (SOD), N-terminal domain"/>
    <property type="match status" value="1"/>
</dbReference>
<dbReference type="Pfam" id="PF00081">
    <property type="entry name" value="Sod_Fe_N"/>
    <property type="match status" value="1"/>
</dbReference>
<comment type="caution">
    <text evidence="8">The sequence shown here is derived from an EMBL/GenBank/DDBJ whole genome shotgun (WGS) entry which is preliminary data.</text>
</comment>
<feature type="domain" description="Partial AB-hydrolase lipase" evidence="7">
    <location>
        <begin position="265"/>
        <end position="328"/>
    </location>
</feature>
<dbReference type="Pfam" id="PF04083">
    <property type="entry name" value="Abhydro_lipase"/>
    <property type="match status" value="1"/>
</dbReference>
<reference evidence="8" key="1">
    <citation type="submission" date="2020-05" db="EMBL/GenBank/DDBJ databases">
        <title>Phylogenomic resolution of chytrid fungi.</title>
        <authorList>
            <person name="Stajich J.E."/>
            <person name="Amses K."/>
            <person name="Simmons R."/>
            <person name="Seto K."/>
            <person name="Myers J."/>
            <person name="Bonds A."/>
            <person name="Quandt C.A."/>
            <person name="Barry K."/>
            <person name="Liu P."/>
            <person name="Grigoriev I."/>
            <person name="Longcore J.E."/>
            <person name="James T.Y."/>
        </authorList>
    </citation>
    <scope>NUCLEOTIDE SEQUENCE</scope>
    <source>
        <strain evidence="8">JEL0513</strain>
    </source>
</reference>
<dbReference type="Pfam" id="PF02777">
    <property type="entry name" value="Sod_Fe_C"/>
    <property type="match status" value="1"/>
</dbReference>
<dbReference type="InterPro" id="IPR036314">
    <property type="entry name" value="SOD_C_sf"/>
</dbReference>
<keyword evidence="9" id="KW-1185">Reference proteome</keyword>
<evidence type="ECO:0000313" key="8">
    <source>
        <dbReference type="EMBL" id="KAJ3127483.1"/>
    </source>
</evidence>
<comment type="similarity">
    <text evidence="1">Belongs to the iron/manganese superoxide dismutase family.</text>
</comment>
<proteinExistence type="inferred from homology"/>
<dbReference type="SUPFAM" id="SSF54719">
    <property type="entry name" value="Fe,Mn superoxide dismutase (SOD), C-terminal domain"/>
    <property type="match status" value="1"/>
</dbReference>
<organism evidence="8 9">
    <name type="scientific">Physocladia obscura</name>
    <dbReference type="NCBI Taxonomy" id="109957"/>
    <lineage>
        <taxon>Eukaryota</taxon>
        <taxon>Fungi</taxon>
        <taxon>Fungi incertae sedis</taxon>
        <taxon>Chytridiomycota</taxon>
        <taxon>Chytridiomycota incertae sedis</taxon>
        <taxon>Chytridiomycetes</taxon>
        <taxon>Chytridiales</taxon>
        <taxon>Chytriomycetaceae</taxon>
        <taxon>Physocladia</taxon>
    </lineage>
</organism>
<evidence type="ECO:0000256" key="1">
    <source>
        <dbReference type="ARBA" id="ARBA00008714"/>
    </source>
</evidence>
<evidence type="ECO:0000259" key="6">
    <source>
        <dbReference type="Pfam" id="PF02777"/>
    </source>
</evidence>
<feature type="domain" description="Manganese/iron superoxide dismutase N-terminal" evidence="5">
    <location>
        <begin position="2"/>
        <end position="85"/>
    </location>
</feature>
<dbReference type="EC" id="1.15.1.1" evidence="2"/>
<dbReference type="GO" id="GO:0004784">
    <property type="term" value="F:superoxide dismutase activity"/>
    <property type="evidence" value="ECO:0007669"/>
    <property type="project" value="UniProtKB-EC"/>
</dbReference>
<dbReference type="InterPro" id="IPR029058">
    <property type="entry name" value="AB_hydrolase_fold"/>
</dbReference>
<dbReference type="Gene3D" id="3.55.40.20">
    <property type="entry name" value="Iron/manganese superoxide dismutase, C-terminal domain"/>
    <property type="match status" value="1"/>
</dbReference>
<dbReference type="GO" id="GO:0046872">
    <property type="term" value="F:metal ion binding"/>
    <property type="evidence" value="ECO:0007669"/>
    <property type="project" value="UniProtKB-KW"/>
</dbReference>
<dbReference type="InterPro" id="IPR019832">
    <property type="entry name" value="Mn/Fe_SOD_C"/>
</dbReference>
<dbReference type="InterPro" id="IPR036324">
    <property type="entry name" value="Mn/Fe_SOD_N_sf"/>
</dbReference>
<evidence type="ECO:0000259" key="7">
    <source>
        <dbReference type="Pfam" id="PF04083"/>
    </source>
</evidence>
<dbReference type="EMBL" id="JADGJH010000509">
    <property type="protein sequence ID" value="KAJ3127483.1"/>
    <property type="molecule type" value="Genomic_DNA"/>
</dbReference>
<dbReference type="AlphaFoldDB" id="A0AAD5T310"/>
<evidence type="ECO:0000313" key="9">
    <source>
        <dbReference type="Proteomes" id="UP001211907"/>
    </source>
</evidence>
<gene>
    <name evidence="8" type="ORF">HK100_009724</name>
</gene>
<dbReference type="GO" id="GO:0006629">
    <property type="term" value="P:lipid metabolic process"/>
    <property type="evidence" value="ECO:0007669"/>
    <property type="project" value="InterPro"/>
</dbReference>
<evidence type="ECO:0000259" key="5">
    <source>
        <dbReference type="Pfam" id="PF00081"/>
    </source>
</evidence>
<keyword evidence="3" id="KW-0479">Metal-binding</keyword>
<dbReference type="Proteomes" id="UP001211907">
    <property type="component" value="Unassembled WGS sequence"/>
</dbReference>
<evidence type="ECO:0000256" key="2">
    <source>
        <dbReference type="ARBA" id="ARBA00012682"/>
    </source>
</evidence>
<dbReference type="PRINTS" id="PR01703">
    <property type="entry name" value="MNSODISMTASE"/>
</dbReference>
<dbReference type="Gene3D" id="1.10.287.990">
    <property type="entry name" value="Fe,Mn superoxide dismutase (SOD) domain"/>
    <property type="match status" value="1"/>
</dbReference>
<keyword evidence="4" id="KW-0560">Oxidoreductase</keyword>
<evidence type="ECO:0000256" key="4">
    <source>
        <dbReference type="ARBA" id="ARBA00023002"/>
    </source>
</evidence>
<dbReference type="InterPro" id="IPR019831">
    <property type="entry name" value="Mn/Fe_SOD_N"/>
</dbReference>
<protein>
    <recommendedName>
        <fullName evidence="2">superoxide dismutase</fullName>
        <ecNumber evidence="2">1.15.1.1</ecNumber>
    </recommendedName>
</protein>
<dbReference type="PANTHER" id="PTHR11005">
    <property type="entry name" value="LYSOSOMAL ACID LIPASE-RELATED"/>
    <property type="match status" value="1"/>
</dbReference>
<accession>A0AAD5T310</accession>
<dbReference type="Gene3D" id="3.40.50.1820">
    <property type="entry name" value="alpha/beta hydrolase"/>
    <property type="match status" value="1"/>
</dbReference>
<dbReference type="SUPFAM" id="SSF53474">
    <property type="entry name" value="alpha/beta-Hydrolases"/>
    <property type="match status" value="1"/>
</dbReference>
<evidence type="ECO:0000256" key="3">
    <source>
        <dbReference type="ARBA" id="ARBA00022723"/>
    </source>
</evidence>